<dbReference type="EMBL" id="JAFEKC020000003">
    <property type="protein sequence ID" value="KAK0516127.1"/>
    <property type="molecule type" value="Genomic_DNA"/>
</dbReference>
<name>A0AA39R726_9LECA</name>
<reference evidence="1" key="1">
    <citation type="submission" date="2023-03" db="EMBL/GenBank/DDBJ databases">
        <title>Complete genome of Cladonia borealis.</title>
        <authorList>
            <person name="Park H."/>
        </authorList>
    </citation>
    <scope>NUCLEOTIDE SEQUENCE</scope>
    <source>
        <strain evidence="1">ANT050790</strain>
    </source>
</reference>
<evidence type="ECO:0000313" key="2">
    <source>
        <dbReference type="Proteomes" id="UP001166286"/>
    </source>
</evidence>
<accession>A0AA39R726</accession>
<evidence type="ECO:0000313" key="1">
    <source>
        <dbReference type="EMBL" id="KAK0516127.1"/>
    </source>
</evidence>
<comment type="caution">
    <text evidence="1">The sequence shown here is derived from an EMBL/GenBank/DDBJ whole genome shotgun (WGS) entry which is preliminary data.</text>
</comment>
<organism evidence="1 2">
    <name type="scientific">Cladonia borealis</name>
    <dbReference type="NCBI Taxonomy" id="184061"/>
    <lineage>
        <taxon>Eukaryota</taxon>
        <taxon>Fungi</taxon>
        <taxon>Dikarya</taxon>
        <taxon>Ascomycota</taxon>
        <taxon>Pezizomycotina</taxon>
        <taxon>Lecanoromycetes</taxon>
        <taxon>OSLEUM clade</taxon>
        <taxon>Lecanoromycetidae</taxon>
        <taxon>Lecanorales</taxon>
        <taxon>Lecanorineae</taxon>
        <taxon>Cladoniaceae</taxon>
        <taxon>Cladonia</taxon>
    </lineage>
</organism>
<proteinExistence type="predicted"/>
<sequence>METGTRPIRIFSRPMGPGWAQNLQKLFQKLIEPNRNDLLDFAAIDYEDIKKMEPLPHFTHHWAVGIGEKGSGEKVYHLQANTANSKVWQGWPIEWQETTREKLQGDNKVELNEVEIGQTNLTNDEIEAKGGTLPFEPHIYSSG</sequence>
<dbReference type="Proteomes" id="UP001166286">
    <property type="component" value="Unassembled WGS sequence"/>
</dbReference>
<gene>
    <name evidence="1" type="ORF">JMJ35_002161</name>
</gene>
<dbReference type="AlphaFoldDB" id="A0AA39R726"/>
<protein>
    <submittedName>
        <fullName evidence="1">Uncharacterized protein</fullName>
    </submittedName>
</protein>
<keyword evidence="2" id="KW-1185">Reference proteome</keyword>